<keyword evidence="4 5" id="KW-0472">Membrane</keyword>
<feature type="transmembrane region" description="Helical" evidence="5">
    <location>
        <begin position="51"/>
        <end position="75"/>
    </location>
</feature>
<protein>
    <submittedName>
        <fullName evidence="6">DoxX family protein</fullName>
    </submittedName>
</protein>
<reference evidence="6" key="2">
    <citation type="journal article" date="2024" name="Antonie Van Leeuwenhoek">
        <title>Roseihalotalea indica gen. nov., sp. nov., a halophilic Bacteroidetes from mesopelagic Southwest Indian Ocean with higher carbohydrate metabolic potential.</title>
        <authorList>
            <person name="Chen B."/>
            <person name="Zhang M."/>
            <person name="Lin D."/>
            <person name="Ye J."/>
            <person name="Tang K."/>
        </authorList>
    </citation>
    <scope>NUCLEOTIDE SEQUENCE</scope>
    <source>
        <strain evidence="6">TK19036</strain>
    </source>
</reference>
<evidence type="ECO:0000256" key="1">
    <source>
        <dbReference type="ARBA" id="ARBA00004141"/>
    </source>
</evidence>
<keyword evidence="3 5" id="KW-1133">Transmembrane helix</keyword>
<feature type="transmembrane region" description="Helical" evidence="5">
    <location>
        <begin position="82"/>
        <end position="103"/>
    </location>
</feature>
<name>A0AA49Q057_9BACT</name>
<evidence type="ECO:0000256" key="4">
    <source>
        <dbReference type="ARBA" id="ARBA00023136"/>
    </source>
</evidence>
<dbReference type="AlphaFoldDB" id="A0AA49Q057"/>
<organism evidence="6">
    <name type="scientific">Roseihalotalea indica</name>
    <dbReference type="NCBI Taxonomy" id="2867963"/>
    <lineage>
        <taxon>Bacteria</taxon>
        <taxon>Pseudomonadati</taxon>
        <taxon>Bacteroidota</taxon>
        <taxon>Cytophagia</taxon>
        <taxon>Cytophagales</taxon>
        <taxon>Catalimonadaceae</taxon>
        <taxon>Roseihalotalea</taxon>
    </lineage>
</organism>
<sequence>MTIQQKSSKVLHITLWVAQLLLAFTLLWSGTMKLFQPIEQLSAMWPWAGEVPVALVKLTGIVDALGAFGLVLPALLRIKPQLTPLAAVGVIVLMVCASIFHILRGETSQIGVNIVFAIIAAFVAWGRFKKAPIAAR</sequence>
<dbReference type="EMBL" id="CP120682">
    <property type="protein sequence ID" value="WKN39937.1"/>
    <property type="molecule type" value="Genomic_DNA"/>
</dbReference>
<gene>
    <name evidence="6" type="ORF">K4G66_14685</name>
</gene>
<accession>A0AA49Q057</accession>
<dbReference type="Pfam" id="PF13564">
    <property type="entry name" value="DoxX_2"/>
    <property type="match status" value="1"/>
</dbReference>
<feature type="transmembrane region" description="Helical" evidence="5">
    <location>
        <begin position="12"/>
        <end position="31"/>
    </location>
</feature>
<keyword evidence="2 5" id="KW-0812">Transmembrane</keyword>
<evidence type="ECO:0000313" key="6">
    <source>
        <dbReference type="EMBL" id="WKN39937.1"/>
    </source>
</evidence>
<evidence type="ECO:0000256" key="2">
    <source>
        <dbReference type="ARBA" id="ARBA00022692"/>
    </source>
</evidence>
<proteinExistence type="predicted"/>
<dbReference type="InterPro" id="IPR032808">
    <property type="entry name" value="DoxX"/>
</dbReference>
<comment type="subcellular location">
    <subcellularLocation>
        <location evidence="1">Membrane</location>
        <topology evidence="1">Multi-pass membrane protein</topology>
    </subcellularLocation>
</comment>
<evidence type="ECO:0000256" key="5">
    <source>
        <dbReference type="SAM" id="Phobius"/>
    </source>
</evidence>
<feature type="transmembrane region" description="Helical" evidence="5">
    <location>
        <begin position="109"/>
        <end position="128"/>
    </location>
</feature>
<reference evidence="6" key="1">
    <citation type="journal article" date="2023" name="Comput. Struct. Biotechnol. J.">
        <title>Discovery of a novel marine Bacteroidetes with a rich repertoire of carbohydrate-active enzymes.</title>
        <authorList>
            <person name="Chen B."/>
            <person name="Liu G."/>
            <person name="Chen Q."/>
            <person name="Wang H."/>
            <person name="Liu L."/>
            <person name="Tang K."/>
        </authorList>
    </citation>
    <scope>NUCLEOTIDE SEQUENCE</scope>
    <source>
        <strain evidence="6">TK19036</strain>
    </source>
</reference>
<dbReference type="GO" id="GO:0016020">
    <property type="term" value="C:membrane"/>
    <property type="evidence" value="ECO:0007669"/>
    <property type="project" value="UniProtKB-SubCell"/>
</dbReference>
<evidence type="ECO:0000256" key="3">
    <source>
        <dbReference type="ARBA" id="ARBA00022989"/>
    </source>
</evidence>